<accession>A0A0B7HF04</accession>
<evidence type="ECO:0000313" key="2">
    <source>
        <dbReference type="Proteomes" id="UP000038055"/>
    </source>
</evidence>
<gene>
    <name evidence="1" type="ORF">CCYN2B_40217</name>
</gene>
<dbReference type="SUPFAM" id="SSF55961">
    <property type="entry name" value="Bet v1-like"/>
    <property type="match status" value="1"/>
</dbReference>
<dbReference type="RefSeq" id="WP_041993395.1">
    <property type="nucleotide sequence ID" value="NZ_CDOD01000034.1"/>
</dbReference>
<evidence type="ECO:0000313" key="1">
    <source>
        <dbReference type="EMBL" id="CEN37825.1"/>
    </source>
</evidence>
<name>A0A0B7HF04_9FLAO</name>
<dbReference type="Proteomes" id="UP000038055">
    <property type="component" value="Unassembled WGS sequence"/>
</dbReference>
<keyword evidence="2" id="KW-1185">Reference proteome</keyword>
<dbReference type="STRING" id="28189.CCYN74_40086"/>
<evidence type="ECO:0008006" key="3">
    <source>
        <dbReference type="Google" id="ProtNLM"/>
    </source>
</evidence>
<sequence>MNLESPKVIVSKDQQELFGLLENVENFEKLMPDSISKFQVINEESFLFALKGMPEIALEKKGNTPHSQIVLGAKSDKIPFTLTANLLKKNENQTEVQLLFEGNFNPMMAMMIKSPISKFIETLATKMKDL</sequence>
<proteinExistence type="predicted"/>
<protein>
    <recommendedName>
        <fullName evidence="3">Orotate phosphoribosyltransferase</fullName>
    </recommendedName>
</protein>
<dbReference type="eggNOG" id="COG3427">
    <property type="taxonomic scope" value="Bacteria"/>
</dbReference>
<reference evidence="2" key="1">
    <citation type="submission" date="2015-01" db="EMBL/GenBank/DDBJ databases">
        <authorList>
            <person name="MANFREDI Pablo"/>
        </authorList>
    </citation>
    <scope>NUCLEOTIDE SEQUENCE [LARGE SCALE GENOMIC DNA]</scope>
    <source>
        <strain evidence="2">Ccyn2B</strain>
    </source>
</reference>
<dbReference type="AlphaFoldDB" id="A0A0B7HF04"/>
<dbReference type="EMBL" id="CDOD01000034">
    <property type="protein sequence ID" value="CEN37825.1"/>
    <property type="molecule type" value="Genomic_DNA"/>
</dbReference>
<organism evidence="1 2">
    <name type="scientific">Capnocytophaga cynodegmi</name>
    <dbReference type="NCBI Taxonomy" id="28189"/>
    <lineage>
        <taxon>Bacteria</taxon>
        <taxon>Pseudomonadati</taxon>
        <taxon>Bacteroidota</taxon>
        <taxon>Flavobacteriia</taxon>
        <taxon>Flavobacteriales</taxon>
        <taxon>Flavobacteriaceae</taxon>
        <taxon>Capnocytophaga</taxon>
    </lineage>
</organism>